<dbReference type="Pfam" id="PF13379">
    <property type="entry name" value="NMT1_2"/>
    <property type="match status" value="1"/>
</dbReference>
<evidence type="ECO:0000313" key="6">
    <source>
        <dbReference type="Proteomes" id="UP001501095"/>
    </source>
</evidence>
<gene>
    <name evidence="5" type="ORF">GCM10010423_42840</name>
</gene>
<evidence type="ECO:0008006" key="7">
    <source>
        <dbReference type="Google" id="ProtNLM"/>
    </source>
</evidence>
<dbReference type="Gene3D" id="3.40.190.10">
    <property type="entry name" value="Periplasmic binding protein-like II"/>
    <property type="match status" value="2"/>
</dbReference>
<evidence type="ECO:0000256" key="2">
    <source>
        <dbReference type="ARBA" id="ARBA00010742"/>
    </source>
</evidence>
<protein>
    <recommendedName>
        <fullName evidence="7">ABC transporter substrate-binding protein</fullName>
    </recommendedName>
</protein>
<dbReference type="PROSITE" id="PS51257">
    <property type="entry name" value="PROKAR_LIPOPROTEIN"/>
    <property type="match status" value="1"/>
</dbReference>
<dbReference type="RefSeq" id="WP_344538983.1">
    <property type="nucleotide sequence ID" value="NZ_BAAATM010000013.1"/>
</dbReference>
<organism evidence="5 6">
    <name type="scientific">Streptomyces levis</name>
    <dbReference type="NCBI Taxonomy" id="285566"/>
    <lineage>
        <taxon>Bacteria</taxon>
        <taxon>Bacillati</taxon>
        <taxon>Actinomycetota</taxon>
        <taxon>Actinomycetes</taxon>
        <taxon>Kitasatosporales</taxon>
        <taxon>Streptomycetaceae</taxon>
        <taxon>Streptomyces</taxon>
    </lineage>
</organism>
<name>A0ABP6B5R2_9ACTN</name>
<dbReference type="SUPFAM" id="SSF53850">
    <property type="entry name" value="Periplasmic binding protein-like II"/>
    <property type="match status" value="1"/>
</dbReference>
<keyword evidence="6" id="KW-1185">Reference proteome</keyword>
<evidence type="ECO:0000256" key="4">
    <source>
        <dbReference type="SAM" id="SignalP"/>
    </source>
</evidence>
<comment type="caution">
    <text evidence="5">The sequence shown here is derived from an EMBL/GenBank/DDBJ whole genome shotgun (WGS) entry which is preliminary data.</text>
</comment>
<comment type="subcellular location">
    <subcellularLocation>
        <location evidence="1">Periplasm</location>
    </subcellularLocation>
</comment>
<keyword evidence="3 4" id="KW-0732">Signal</keyword>
<dbReference type="PANTHER" id="PTHR30024">
    <property type="entry name" value="ALIPHATIC SULFONATES-BINDING PROTEIN-RELATED"/>
    <property type="match status" value="1"/>
</dbReference>
<accession>A0ABP6B5R2</accession>
<evidence type="ECO:0000313" key="5">
    <source>
        <dbReference type="EMBL" id="GAA2540285.1"/>
    </source>
</evidence>
<dbReference type="EMBL" id="BAAATM010000013">
    <property type="protein sequence ID" value="GAA2540285.1"/>
    <property type="molecule type" value="Genomic_DNA"/>
</dbReference>
<comment type="similarity">
    <text evidence="2">Belongs to the bacterial solute-binding protein SsuA/TauA family.</text>
</comment>
<dbReference type="Proteomes" id="UP001501095">
    <property type="component" value="Unassembled WGS sequence"/>
</dbReference>
<evidence type="ECO:0000256" key="3">
    <source>
        <dbReference type="ARBA" id="ARBA00022729"/>
    </source>
</evidence>
<feature type="chain" id="PRO_5045710004" description="ABC transporter substrate-binding protein" evidence="4">
    <location>
        <begin position="33"/>
        <end position="337"/>
    </location>
</feature>
<dbReference type="PANTHER" id="PTHR30024:SF47">
    <property type="entry name" value="TAURINE-BINDING PERIPLASMIC PROTEIN"/>
    <property type="match status" value="1"/>
</dbReference>
<evidence type="ECO:0000256" key="1">
    <source>
        <dbReference type="ARBA" id="ARBA00004418"/>
    </source>
</evidence>
<reference evidence="6" key="1">
    <citation type="journal article" date="2019" name="Int. J. Syst. Evol. Microbiol.">
        <title>The Global Catalogue of Microorganisms (GCM) 10K type strain sequencing project: providing services to taxonomists for standard genome sequencing and annotation.</title>
        <authorList>
            <consortium name="The Broad Institute Genomics Platform"/>
            <consortium name="The Broad Institute Genome Sequencing Center for Infectious Disease"/>
            <person name="Wu L."/>
            <person name="Ma J."/>
        </authorList>
    </citation>
    <scope>NUCLEOTIDE SEQUENCE [LARGE SCALE GENOMIC DNA]</scope>
    <source>
        <strain evidence="6">JCM 6924</strain>
    </source>
</reference>
<feature type="signal peptide" evidence="4">
    <location>
        <begin position="1"/>
        <end position="32"/>
    </location>
</feature>
<sequence length="337" mass="35634">MQNTSRPKARPVQRIAGTVFLTAALTMVTACGAGTTDAASGSGGGAGDPHIRVAVGIDAGYAPFFVADADGLWAKHGVDVDLVQFAKGGEGVDALTAGQVQMAGNSDATTIGLLVQNPDLRSLLVYEDSGRYLKVVLGPDVKSPAKIRKMAVVPGLSELAATRFLESKGIEPDSVEFVTADPAEIPALTKKGDVDAYVLWEPWPTKGTELGERILETTGDYGFSYQHWLLSTSPWLKDNKHVAAKVAAALAEAAEKTESDPQAAAQAAKDAAKIPTDQTLKAVKEIDFAVRDFTAKDLEGYESTANFYLDTGKLKALPDVSRAVQRGWLADNTKGSR</sequence>
<proteinExistence type="inferred from homology"/>